<evidence type="ECO:0000256" key="1">
    <source>
        <dbReference type="ARBA" id="ARBA00008023"/>
    </source>
</evidence>
<keyword evidence="4 8" id="KW-0547">Nucleotide-binding</keyword>
<sequence length="265" mass="29572">MYVILEWTRVDLGILLGAQLQLPPLQNRRFVTLRECTVRLIKMAAARLVAGTGSVKLPPVTFVTGNAKKLEEVKVILGNSIPFQSLKLDLPELQGDPEDIAKEKARLAANQVKGPVLVEDTCLCFNALKGLPDLRILHHSYIHVYALLLVILWIHSKWFLQKLGHEGLNNMLMAYEDKSAYAMCIFSFAIGPNSEPITFVGKTAGRIVPARGPNDFGWDPVFQPDGYELTYAEMPKEEKNKISHRSRALALVKSHFAEAGYAFDT</sequence>
<feature type="binding site" evidence="8">
    <location>
        <begin position="216"/>
        <end position="219"/>
    </location>
    <ligand>
        <name>ITP</name>
        <dbReference type="ChEBI" id="CHEBI:61402"/>
    </ligand>
</feature>
<keyword evidence="6 8" id="KW-0460">Magnesium</keyword>
<dbReference type="InterPro" id="IPR002637">
    <property type="entry name" value="RdgB/HAM1"/>
</dbReference>
<dbReference type="PANTHER" id="PTHR11067">
    <property type="entry name" value="INOSINE TRIPHOSPHATE PYROPHOSPHATASE/HAM1 PROTEIN"/>
    <property type="match status" value="1"/>
</dbReference>
<comment type="similarity">
    <text evidence="1 8">Belongs to the HAM1 NTPase family.</text>
</comment>
<accession>A0AAP0CQD8</accession>
<gene>
    <name evidence="9" type="ORF">SSX86_023287</name>
</gene>
<evidence type="ECO:0000256" key="7">
    <source>
        <dbReference type="ARBA" id="ARBA00023080"/>
    </source>
</evidence>
<dbReference type="SUPFAM" id="SSF52972">
    <property type="entry name" value="ITPase-like"/>
    <property type="match status" value="1"/>
</dbReference>
<feature type="binding site" evidence="8">
    <location>
        <begin position="120"/>
        <end position="121"/>
    </location>
    <ligand>
        <name>ITP</name>
        <dbReference type="ChEBI" id="CHEBI:61402"/>
    </ligand>
</feature>
<dbReference type="Gene3D" id="3.90.950.10">
    <property type="match status" value="1"/>
</dbReference>
<dbReference type="EC" id="3.6.1.66" evidence="8"/>
<comment type="catalytic activity">
    <reaction evidence="8">
        <text>dITP + H2O = dIMP + diphosphate + H(+)</text>
        <dbReference type="Rhea" id="RHEA:28342"/>
        <dbReference type="ChEBI" id="CHEBI:15377"/>
        <dbReference type="ChEBI" id="CHEBI:15378"/>
        <dbReference type="ChEBI" id="CHEBI:33019"/>
        <dbReference type="ChEBI" id="CHEBI:61194"/>
        <dbReference type="ChEBI" id="CHEBI:61382"/>
        <dbReference type="EC" id="3.6.1.66"/>
    </reaction>
</comment>
<evidence type="ECO:0000256" key="6">
    <source>
        <dbReference type="ARBA" id="ARBA00022842"/>
    </source>
</evidence>
<dbReference type="InterPro" id="IPR029001">
    <property type="entry name" value="ITPase-like_fam"/>
</dbReference>
<dbReference type="GO" id="GO:0036220">
    <property type="term" value="F:ITP diphosphatase activity"/>
    <property type="evidence" value="ECO:0007669"/>
    <property type="project" value="UniProtKB-UniRule"/>
</dbReference>
<dbReference type="Pfam" id="PF01725">
    <property type="entry name" value="Ham1p_like"/>
    <property type="match status" value="2"/>
</dbReference>
<protein>
    <recommendedName>
        <fullName evidence="8">Inosine triphosphate pyrophosphatase</fullName>
        <shortName evidence="8">ITPase</shortName>
        <shortName evidence="8">Inosine triphosphatase</shortName>
        <ecNumber evidence="8">3.6.1.66</ecNumber>
    </recommendedName>
    <alternativeName>
        <fullName evidence="8">Non-canonical purine NTP pyrophosphatase</fullName>
    </alternativeName>
    <alternativeName>
        <fullName evidence="8">Non-standard purine NTP pyrophosphatase</fullName>
    </alternativeName>
    <alternativeName>
        <fullName evidence="8">Nucleoside-triphosphate diphosphatase</fullName>
    </alternativeName>
    <alternativeName>
        <fullName evidence="8">Nucleoside-triphosphate pyrophosphatase</fullName>
        <shortName evidence="8">NTPase</shortName>
    </alternativeName>
    <alternativeName>
        <fullName evidence="8">XTP/dITP diphosphatase</fullName>
    </alternativeName>
</protein>
<dbReference type="Proteomes" id="UP001408789">
    <property type="component" value="Unassembled WGS sequence"/>
</dbReference>
<keyword evidence="2 8" id="KW-0963">Cytoplasm</keyword>
<reference evidence="9 10" key="1">
    <citation type="submission" date="2024-04" db="EMBL/GenBank/DDBJ databases">
        <title>The reference genome of an endangered Asteraceae, Deinandra increscens subsp. villosa, native to the Central Coast of California.</title>
        <authorList>
            <person name="Guilliams M."/>
            <person name="Hasenstab-Lehman K."/>
            <person name="Meyer R."/>
            <person name="Mcevoy S."/>
        </authorList>
    </citation>
    <scope>NUCLEOTIDE SEQUENCE [LARGE SCALE GENOMIC DNA]</scope>
    <source>
        <tissue evidence="9">Leaf</tissue>
    </source>
</reference>
<proteinExistence type="inferred from homology"/>
<feature type="binding site" evidence="8">
    <location>
        <position position="104"/>
    </location>
    <ligand>
        <name>ITP</name>
        <dbReference type="ChEBI" id="CHEBI:61402"/>
    </ligand>
</feature>
<dbReference type="EMBL" id="JBCNJP010000023">
    <property type="protein sequence ID" value="KAK9058445.1"/>
    <property type="molecule type" value="Genomic_DNA"/>
</dbReference>
<dbReference type="CDD" id="cd00515">
    <property type="entry name" value="HAM1"/>
    <property type="match status" value="1"/>
</dbReference>
<organism evidence="9 10">
    <name type="scientific">Deinandra increscens subsp. villosa</name>
    <dbReference type="NCBI Taxonomy" id="3103831"/>
    <lineage>
        <taxon>Eukaryota</taxon>
        <taxon>Viridiplantae</taxon>
        <taxon>Streptophyta</taxon>
        <taxon>Embryophyta</taxon>
        <taxon>Tracheophyta</taxon>
        <taxon>Spermatophyta</taxon>
        <taxon>Magnoliopsida</taxon>
        <taxon>eudicotyledons</taxon>
        <taxon>Gunneridae</taxon>
        <taxon>Pentapetalae</taxon>
        <taxon>asterids</taxon>
        <taxon>campanulids</taxon>
        <taxon>Asterales</taxon>
        <taxon>Asteraceae</taxon>
        <taxon>Asteroideae</taxon>
        <taxon>Heliantheae alliance</taxon>
        <taxon>Madieae</taxon>
        <taxon>Madiinae</taxon>
        <taxon>Deinandra</taxon>
    </lineage>
</organism>
<dbReference type="GO" id="GO:0000166">
    <property type="term" value="F:nucleotide binding"/>
    <property type="evidence" value="ECO:0007669"/>
    <property type="project" value="UniProtKB-KW"/>
</dbReference>
<comment type="catalytic activity">
    <reaction evidence="8">
        <text>XTP + H2O = XMP + diphosphate + H(+)</text>
        <dbReference type="Rhea" id="RHEA:28610"/>
        <dbReference type="ChEBI" id="CHEBI:15377"/>
        <dbReference type="ChEBI" id="CHEBI:15378"/>
        <dbReference type="ChEBI" id="CHEBI:33019"/>
        <dbReference type="ChEBI" id="CHEBI:57464"/>
        <dbReference type="ChEBI" id="CHEBI:61314"/>
        <dbReference type="EC" id="3.6.1.66"/>
    </reaction>
</comment>
<feature type="binding site" evidence="8">
    <location>
        <position position="120"/>
    </location>
    <ligand>
        <name>Mg(2+)</name>
        <dbReference type="ChEBI" id="CHEBI:18420"/>
    </ligand>
</feature>
<dbReference type="GO" id="GO:0009204">
    <property type="term" value="P:deoxyribonucleoside triphosphate catabolic process"/>
    <property type="evidence" value="ECO:0007669"/>
    <property type="project" value="UniProtKB-UniRule"/>
</dbReference>
<evidence type="ECO:0000256" key="2">
    <source>
        <dbReference type="ARBA" id="ARBA00022490"/>
    </source>
</evidence>
<evidence type="ECO:0000313" key="10">
    <source>
        <dbReference type="Proteomes" id="UP001408789"/>
    </source>
</evidence>
<dbReference type="GO" id="GO:0046872">
    <property type="term" value="F:metal ion binding"/>
    <property type="evidence" value="ECO:0007669"/>
    <property type="project" value="UniProtKB-KW"/>
</dbReference>
<keyword evidence="5 8" id="KW-0378">Hydrolase</keyword>
<comment type="cofactor">
    <cofactor evidence="8">
        <name>Mg(2+)</name>
        <dbReference type="ChEBI" id="CHEBI:18420"/>
    </cofactor>
    <cofactor evidence="8">
        <name>Mn(2+)</name>
        <dbReference type="ChEBI" id="CHEBI:29035"/>
    </cofactor>
    <text evidence="8">Binds 1 divalent metal cation per subunit; can use either Mg(2+) or Mn(2+).</text>
</comment>
<comment type="function">
    <text evidence="8">Pyrophosphatase that hydrolyzes non-canonical purine nucleotides such as inosine triphosphate (ITP), deoxyinosine triphosphate (dITP) or xanthosine 5'-triphosphate (XTP) to their respective monophosphate derivatives. The enzyme does not distinguish between the deoxy- and ribose forms. Probably excludes non-canonical purines from RNA and DNA precursor pools, thus preventing their incorporation into RNA and DNA and avoiding chromosomal lesions.</text>
</comment>
<keyword evidence="3 8" id="KW-0479">Metal-binding</keyword>
<dbReference type="GO" id="GO:0009117">
    <property type="term" value="P:nucleotide metabolic process"/>
    <property type="evidence" value="ECO:0007669"/>
    <property type="project" value="UniProtKB-KW"/>
</dbReference>
<feature type="binding site" evidence="8">
    <location>
        <position position="239"/>
    </location>
    <ligand>
        <name>ITP</name>
        <dbReference type="ChEBI" id="CHEBI:61402"/>
    </ligand>
</feature>
<dbReference type="PANTHER" id="PTHR11067:SF9">
    <property type="entry name" value="INOSINE TRIPHOSPHATE PYROPHOSPHATASE"/>
    <property type="match status" value="1"/>
</dbReference>
<evidence type="ECO:0000256" key="8">
    <source>
        <dbReference type="HAMAP-Rule" id="MF_03148"/>
    </source>
</evidence>
<evidence type="ECO:0000313" key="9">
    <source>
        <dbReference type="EMBL" id="KAK9058445.1"/>
    </source>
</evidence>
<keyword evidence="8" id="KW-0464">Manganese</keyword>
<dbReference type="GO" id="GO:0036222">
    <property type="term" value="F:XTP diphosphatase activity"/>
    <property type="evidence" value="ECO:0007669"/>
    <property type="project" value="UniProtKB-UniRule"/>
</dbReference>
<feature type="binding site" evidence="8">
    <location>
        <begin position="244"/>
        <end position="245"/>
    </location>
    <ligand>
        <name>ITP</name>
        <dbReference type="ChEBI" id="CHEBI:61402"/>
    </ligand>
</feature>
<dbReference type="InterPro" id="IPR027502">
    <property type="entry name" value="ITPase"/>
</dbReference>
<comment type="subunit">
    <text evidence="8">Homodimer.</text>
</comment>
<evidence type="ECO:0000256" key="4">
    <source>
        <dbReference type="ARBA" id="ARBA00022741"/>
    </source>
</evidence>
<comment type="caution">
    <text evidence="9">The sequence shown here is derived from an EMBL/GenBank/DDBJ whole genome shotgun (WGS) entry which is preliminary data.</text>
</comment>
<feature type="binding site" evidence="8">
    <location>
        <begin position="64"/>
        <end position="69"/>
    </location>
    <ligand>
        <name>ITP</name>
        <dbReference type="ChEBI" id="CHEBI:61402"/>
    </ligand>
</feature>
<dbReference type="AlphaFoldDB" id="A0AAP0CQD8"/>
<evidence type="ECO:0000256" key="3">
    <source>
        <dbReference type="ARBA" id="ARBA00022723"/>
    </source>
</evidence>
<dbReference type="GO" id="GO:0035870">
    <property type="term" value="F:dITP diphosphatase activity"/>
    <property type="evidence" value="ECO:0007669"/>
    <property type="project" value="UniProtKB-UniRule"/>
</dbReference>
<dbReference type="GO" id="GO:0005737">
    <property type="term" value="C:cytoplasm"/>
    <property type="evidence" value="ECO:0007669"/>
    <property type="project" value="UniProtKB-SubCell"/>
</dbReference>
<comment type="catalytic activity">
    <reaction evidence="8">
        <text>ITP + H2O = IMP + diphosphate + H(+)</text>
        <dbReference type="Rhea" id="RHEA:29399"/>
        <dbReference type="ChEBI" id="CHEBI:15377"/>
        <dbReference type="ChEBI" id="CHEBI:15378"/>
        <dbReference type="ChEBI" id="CHEBI:33019"/>
        <dbReference type="ChEBI" id="CHEBI:58053"/>
        <dbReference type="ChEBI" id="CHEBI:61402"/>
        <dbReference type="EC" id="3.6.1.66"/>
    </reaction>
</comment>
<dbReference type="HAMAP" id="MF_03148">
    <property type="entry name" value="HAM1_NTPase"/>
    <property type="match status" value="1"/>
</dbReference>
<evidence type="ECO:0000256" key="5">
    <source>
        <dbReference type="ARBA" id="ARBA00022801"/>
    </source>
</evidence>
<name>A0AAP0CQD8_9ASTR</name>
<keyword evidence="7 8" id="KW-0546">Nucleotide metabolism</keyword>
<keyword evidence="10" id="KW-1185">Reference proteome</keyword>
<comment type="subcellular location">
    <subcellularLocation>
        <location evidence="8">Cytoplasm</location>
    </subcellularLocation>
</comment>
<feature type="binding site" evidence="8">
    <location>
        <position position="92"/>
    </location>
    <ligand>
        <name>Mg(2+)</name>
        <dbReference type="ChEBI" id="CHEBI:18420"/>
    </ligand>
</feature>